<dbReference type="eggNOG" id="ENOG5032ZU3">
    <property type="taxonomic scope" value="Bacteria"/>
</dbReference>
<dbReference type="EMBL" id="HG322949">
    <property type="protein sequence ID" value="CDG81950.1"/>
    <property type="molecule type" value="Genomic_DNA"/>
</dbReference>
<name>W0V304_9BURK</name>
<dbReference type="STRING" id="1349767.GJA_1297"/>
<keyword evidence="3" id="KW-1185">Reference proteome</keyword>
<dbReference type="KEGG" id="jag:GJA_1297"/>
<evidence type="ECO:0000256" key="1">
    <source>
        <dbReference type="SAM" id="Phobius"/>
    </source>
</evidence>
<keyword evidence="1" id="KW-1133">Transmembrane helix</keyword>
<organism evidence="2 3">
    <name type="scientific">Janthinobacterium agaricidamnosum NBRC 102515 = DSM 9628</name>
    <dbReference type="NCBI Taxonomy" id="1349767"/>
    <lineage>
        <taxon>Bacteria</taxon>
        <taxon>Pseudomonadati</taxon>
        <taxon>Pseudomonadota</taxon>
        <taxon>Betaproteobacteria</taxon>
        <taxon>Burkholderiales</taxon>
        <taxon>Oxalobacteraceae</taxon>
        <taxon>Janthinobacterium</taxon>
    </lineage>
</organism>
<gene>
    <name evidence="2" type="ORF">GJA_1297</name>
</gene>
<dbReference type="RefSeq" id="WP_038489925.1">
    <property type="nucleotide sequence ID" value="NZ_BCTH01000112.1"/>
</dbReference>
<keyword evidence="1" id="KW-0472">Membrane</keyword>
<dbReference type="OrthoDB" id="3034721at2"/>
<feature type="transmembrane region" description="Helical" evidence="1">
    <location>
        <begin position="65"/>
        <end position="82"/>
    </location>
</feature>
<dbReference type="Pfam" id="PF20327">
    <property type="entry name" value="DUF6622"/>
    <property type="match status" value="1"/>
</dbReference>
<dbReference type="PATRIC" id="fig|1349767.4.peg.3013"/>
<feature type="transmembrane region" description="Helical" evidence="1">
    <location>
        <begin position="6"/>
        <end position="26"/>
    </location>
</feature>
<dbReference type="AlphaFoldDB" id="W0V304"/>
<accession>W0V304</accession>
<reference evidence="2 3" key="1">
    <citation type="journal article" date="2015" name="Genome Announc.">
        <title>Genome Sequence of Mushroom Soft-Rot Pathogen Janthinobacterium agaricidamnosum.</title>
        <authorList>
            <person name="Graupner K."/>
            <person name="Lackner G."/>
            <person name="Hertweck C."/>
        </authorList>
    </citation>
    <scope>NUCLEOTIDE SEQUENCE [LARGE SCALE GENOMIC DNA]</scope>
    <source>
        <strain evidence="3">NBRC 102515 / DSM 9628</strain>
    </source>
</reference>
<dbReference type="InterPro" id="IPR046730">
    <property type="entry name" value="DUF6622"/>
</dbReference>
<protein>
    <submittedName>
        <fullName evidence="2">Putative membrane protein</fullName>
    </submittedName>
</protein>
<feature type="transmembrane region" description="Helical" evidence="1">
    <location>
        <begin position="130"/>
        <end position="154"/>
    </location>
</feature>
<sequence>MIRQIIQHTPLYVWAILALLVYRGLAASKQRQISVKKLHIMPVVMLLLSLQGVHGSFGLDGLAPLAWMAGAAAGATLAWRLIDPANISADPRQGVITQPGSWVPLMLMMAIFCMKYIVAVMLAINPAHQHQLVFVIPVCALYGLCSGIFLGSLLRSLAVYHRL</sequence>
<evidence type="ECO:0000313" key="2">
    <source>
        <dbReference type="EMBL" id="CDG81950.1"/>
    </source>
</evidence>
<feature type="transmembrane region" description="Helical" evidence="1">
    <location>
        <begin position="102"/>
        <end position="124"/>
    </location>
</feature>
<evidence type="ECO:0000313" key="3">
    <source>
        <dbReference type="Proteomes" id="UP000027604"/>
    </source>
</evidence>
<dbReference type="HOGENOM" id="CLU_125921_0_1_4"/>
<proteinExistence type="predicted"/>
<feature type="transmembrane region" description="Helical" evidence="1">
    <location>
        <begin position="38"/>
        <end position="59"/>
    </location>
</feature>
<keyword evidence="1" id="KW-0812">Transmembrane</keyword>
<dbReference type="Proteomes" id="UP000027604">
    <property type="component" value="Chromosome I"/>
</dbReference>